<feature type="transmembrane region" description="Helical" evidence="13">
    <location>
        <begin position="260"/>
        <end position="283"/>
    </location>
</feature>
<evidence type="ECO:0000256" key="10">
    <source>
        <dbReference type="ARBA" id="ARBA00031360"/>
    </source>
</evidence>
<keyword evidence="8 11" id="KW-0496">Mitochondrion</keyword>
<keyword evidence="17" id="KW-1185">Reference proteome</keyword>
<evidence type="ECO:0000256" key="13">
    <source>
        <dbReference type="SAM" id="Phobius"/>
    </source>
</evidence>
<feature type="compositionally biased region" description="Polar residues" evidence="12">
    <location>
        <begin position="112"/>
        <end position="121"/>
    </location>
</feature>
<evidence type="ECO:0000256" key="12">
    <source>
        <dbReference type="SAM" id="MobiDB-lite"/>
    </source>
</evidence>
<evidence type="ECO:0000259" key="15">
    <source>
        <dbReference type="PROSITE" id="PS51758"/>
    </source>
</evidence>
<keyword evidence="4" id="KW-0813">Transport</keyword>
<dbReference type="PANTHER" id="PTHR14009:SF31">
    <property type="entry name" value="MITOCHONDRIAL PROTON_CALCIUM EXCHANGER PROTEIN"/>
    <property type="match status" value="1"/>
</dbReference>
<evidence type="ECO:0000256" key="2">
    <source>
        <dbReference type="ARBA" id="ARBA00009584"/>
    </source>
</evidence>
<dbReference type="Pfam" id="PF07766">
    <property type="entry name" value="LETM1_RBD"/>
    <property type="match status" value="1"/>
</dbReference>
<evidence type="ECO:0000256" key="6">
    <source>
        <dbReference type="ARBA" id="ARBA00022792"/>
    </source>
</evidence>
<evidence type="ECO:0000256" key="4">
    <source>
        <dbReference type="ARBA" id="ARBA00022449"/>
    </source>
</evidence>
<dbReference type="InterPro" id="IPR011992">
    <property type="entry name" value="EF-hand-dom_pair"/>
</dbReference>
<evidence type="ECO:0000256" key="7">
    <source>
        <dbReference type="ARBA" id="ARBA00022989"/>
    </source>
</evidence>
<dbReference type="PROSITE" id="PS50222">
    <property type="entry name" value="EF_HAND_2"/>
    <property type="match status" value="1"/>
</dbReference>
<feature type="domain" description="Letm1 RBD" evidence="15">
    <location>
        <begin position="306"/>
        <end position="509"/>
    </location>
</feature>
<evidence type="ECO:0000259" key="14">
    <source>
        <dbReference type="PROSITE" id="PS50222"/>
    </source>
</evidence>
<protein>
    <recommendedName>
        <fullName evidence="3">Mitochondrial proton/calcium exchanger protein</fullName>
    </recommendedName>
    <alternativeName>
        <fullName evidence="10">Leucine zipper-EF-hand-containing transmembrane protein 1</fullName>
    </alternativeName>
</protein>
<comment type="caution">
    <text evidence="16">The sequence shown here is derived from an EMBL/GenBank/DDBJ whole genome shotgun (WGS) entry which is preliminary data.</text>
</comment>
<keyword evidence="6" id="KW-0999">Mitochondrion inner membrane</keyword>
<evidence type="ECO:0000313" key="16">
    <source>
        <dbReference type="EMBL" id="KAL3835110.1"/>
    </source>
</evidence>
<evidence type="ECO:0000256" key="5">
    <source>
        <dbReference type="ARBA" id="ARBA00022692"/>
    </source>
</evidence>
<dbReference type="InterPro" id="IPR002048">
    <property type="entry name" value="EF_hand_dom"/>
</dbReference>
<name>A0ABD3TEI2_9LAMI</name>
<accession>A0ABD3TEI2</accession>
<evidence type="ECO:0000313" key="17">
    <source>
        <dbReference type="Proteomes" id="UP001634393"/>
    </source>
</evidence>
<feature type="domain" description="EF-hand" evidence="14">
    <location>
        <begin position="677"/>
        <end position="712"/>
    </location>
</feature>
<dbReference type="GO" id="GO:0015297">
    <property type="term" value="F:antiporter activity"/>
    <property type="evidence" value="ECO:0007669"/>
    <property type="project" value="UniProtKB-KW"/>
</dbReference>
<reference evidence="16 17" key="1">
    <citation type="submission" date="2024-12" db="EMBL/GenBank/DDBJ databases">
        <title>The unique morphological basis and parallel evolutionary history of personate flowers in Penstemon.</title>
        <authorList>
            <person name="Depatie T.H."/>
            <person name="Wessinger C.A."/>
        </authorList>
    </citation>
    <scope>NUCLEOTIDE SEQUENCE [LARGE SCALE GENOMIC DNA]</scope>
    <source>
        <strain evidence="16">WTNN_2</strain>
        <tissue evidence="16">Leaf</tissue>
    </source>
</reference>
<keyword evidence="5 13" id="KW-0812">Transmembrane</keyword>
<comment type="subcellular location">
    <subcellularLocation>
        <location evidence="1">Mitochondrion inner membrane</location>
        <topology evidence="1">Single-pass membrane protein</topology>
    </subcellularLocation>
</comment>
<dbReference type="InterPro" id="IPR033122">
    <property type="entry name" value="LETM1-like_RBD"/>
</dbReference>
<evidence type="ECO:0000256" key="8">
    <source>
        <dbReference type="ARBA" id="ARBA00023128"/>
    </source>
</evidence>
<organism evidence="16 17">
    <name type="scientific">Penstemon smallii</name>
    <dbReference type="NCBI Taxonomy" id="265156"/>
    <lineage>
        <taxon>Eukaryota</taxon>
        <taxon>Viridiplantae</taxon>
        <taxon>Streptophyta</taxon>
        <taxon>Embryophyta</taxon>
        <taxon>Tracheophyta</taxon>
        <taxon>Spermatophyta</taxon>
        <taxon>Magnoliopsida</taxon>
        <taxon>eudicotyledons</taxon>
        <taxon>Gunneridae</taxon>
        <taxon>Pentapetalae</taxon>
        <taxon>asterids</taxon>
        <taxon>lamiids</taxon>
        <taxon>Lamiales</taxon>
        <taxon>Plantaginaceae</taxon>
        <taxon>Cheloneae</taxon>
        <taxon>Penstemon</taxon>
    </lineage>
</organism>
<dbReference type="SUPFAM" id="SSF47473">
    <property type="entry name" value="EF-hand"/>
    <property type="match status" value="1"/>
</dbReference>
<comment type="similarity">
    <text evidence="2">Belongs to the LETM1 family.</text>
</comment>
<keyword evidence="9 13" id="KW-0472">Membrane</keyword>
<keyword evidence="4" id="KW-0050">Antiport</keyword>
<proteinExistence type="inferred from homology"/>
<evidence type="ECO:0000256" key="1">
    <source>
        <dbReference type="ARBA" id="ARBA00004434"/>
    </source>
</evidence>
<evidence type="ECO:0000256" key="9">
    <source>
        <dbReference type="ARBA" id="ARBA00023136"/>
    </source>
</evidence>
<dbReference type="PANTHER" id="PTHR14009">
    <property type="entry name" value="LEUCINE ZIPPER-EF-HAND CONTAINING TRANSMEMBRANE PROTEIN"/>
    <property type="match status" value="1"/>
</dbReference>
<sequence length="755" mass="84987">MASRAVLRRKRFFSDYLNAPVRSIQSFQTLSQGQSRQCLESRDVISGSRNFSQISDHSTDNDQTSVSNKQLNFSTLGIFRHKASTRFRYVNGKLDFNGLMAVRLMSQSTRYASTATASQPDMGSDNDDNEELAAKKRKEASPEECDQAVVGLSTAKAKAKAKRLQESQKVATSILKRLWATILGIGPALRAVASMSREDWAKKLVHWKNEFISTLQHYWLGSKLLWADVRISSRLLLKLAGGKSLSRRERQQLTRTTADVFRLVPVAVFIIVPFMEFLLPVFLKLFPNMLPSTFQDKMKEEEALKRRLTAKIEYAKFLQETVKEMAKEVQNSRSGEVKKTAEDLDEFLNRVRTGAGASNEEILGFAKLFNDELTLDNISRPRLVNMCKYMGISSIGTDAYLRYMLRKRLQWIKKDDKMIQAEGVESLSEAELREDCRERGMLGVFSVEEMRQQLRDWLDLSLNHSVPSSLLILSRAFTVSGKLRPEEAVQATLSSLPDEVVDTVGITSLPSEDSVSERRRKLDFLELQEELIKEEEEREKTELAGKKESSGVEDDVALKEMTVPSAREAQERARSRALDKQEQLCELSRALAVLASASSVSSEREEFLRLVNKEIELYNSVVDKDGTDGEIEAMKAYKAAHDESEDGTEVSESDNVSSALIDKVDAMLHNLEKEIDDVDAKIGDHWRILDRDYDGKVTPEEVASAAMYLKNTLGKEGVQELVSNLSKDADGKILVEDIVRLGSRVKDGDAAESED</sequence>
<dbReference type="AlphaFoldDB" id="A0ABD3TEI2"/>
<feature type="region of interest" description="Disordered" evidence="12">
    <location>
        <begin position="112"/>
        <end position="143"/>
    </location>
</feature>
<evidence type="ECO:0000256" key="11">
    <source>
        <dbReference type="PROSITE-ProRule" id="PRU01094"/>
    </source>
</evidence>
<dbReference type="PROSITE" id="PS51758">
    <property type="entry name" value="LETM1_RBD"/>
    <property type="match status" value="1"/>
</dbReference>
<dbReference type="InterPro" id="IPR044202">
    <property type="entry name" value="LETM1/MDM38-like"/>
</dbReference>
<dbReference type="GO" id="GO:0005743">
    <property type="term" value="C:mitochondrial inner membrane"/>
    <property type="evidence" value="ECO:0007669"/>
    <property type="project" value="UniProtKB-SubCell"/>
</dbReference>
<evidence type="ECO:0000256" key="3">
    <source>
        <dbReference type="ARBA" id="ARBA00020557"/>
    </source>
</evidence>
<dbReference type="Gene3D" id="1.10.238.10">
    <property type="entry name" value="EF-hand"/>
    <property type="match status" value="1"/>
</dbReference>
<dbReference type="Proteomes" id="UP001634393">
    <property type="component" value="Unassembled WGS sequence"/>
</dbReference>
<keyword evidence="7 13" id="KW-1133">Transmembrane helix</keyword>
<gene>
    <name evidence="16" type="ORF">ACJIZ3_009846</name>
</gene>
<dbReference type="EMBL" id="JBJXBP010000004">
    <property type="protein sequence ID" value="KAL3835110.1"/>
    <property type="molecule type" value="Genomic_DNA"/>
</dbReference>